<organism evidence="1 2">
    <name type="scientific">Meloidogyne enterolobii</name>
    <name type="common">Root-knot nematode worm</name>
    <name type="synonym">Meloidogyne mayaguensis</name>
    <dbReference type="NCBI Taxonomy" id="390850"/>
    <lineage>
        <taxon>Eukaryota</taxon>
        <taxon>Metazoa</taxon>
        <taxon>Ecdysozoa</taxon>
        <taxon>Nematoda</taxon>
        <taxon>Chromadorea</taxon>
        <taxon>Rhabditida</taxon>
        <taxon>Tylenchina</taxon>
        <taxon>Tylenchomorpha</taxon>
        <taxon>Tylenchoidea</taxon>
        <taxon>Meloidogynidae</taxon>
        <taxon>Meloidogyninae</taxon>
        <taxon>Meloidogyne</taxon>
    </lineage>
</organism>
<name>A0A6V7WID5_MELEN</name>
<sequence>MTRPILLQLSKIDTVQCMCINNVIRYMYPIKETVKILKTKSFSGLLINEILI</sequence>
<reference evidence="1 2" key="1">
    <citation type="submission" date="2020-08" db="EMBL/GenBank/DDBJ databases">
        <authorList>
            <person name="Koutsovoulos G."/>
            <person name="Danchin GJ E."/>
        </authorList>
    </citation>
    <scope>NUCLEOTIDE SEQUENCE [LARGE SCALE GENOMIC DNA]</scope>
</reference>
<evidence type="ECO:0000313" key="1">
    <source>
        <dbReference type="EMBL" id="CAD2186766.1"/>
    </source>
</evidence>
<evidence type="ECO:0000313" key="2">
    <source>
        <dbReference type="Proteomes" id="UP000580250"/>
    </source>
</evidence>
<gene>
    <name evidence="1" type="ORF">MENT_LOCUS39289</name>
</gene>
<protein>
    <submittedName>
        <fullName evidence="1">Uncharacterized protein</fullName>
    </submittedName>
</protein>
<comment type="caution">
    <text evidence="1">The sequence shown here is derived from an EMBL/GenBank/DDBJ whole genome shotgun (WGS) entry which is preliminary data.</text>
</comment>
<proteinExistence type="predicted"/>
<dbReference type="AlphaFoldDB" id="A0A6V7WID5"/>
<dbReference type="EMBL" id="CAJEWN010000604">
    <property type="protein sequence ID" value="CAD2186766.1"/>
    <property type="molecule type" value="Genomic_DNA"/>
</dbReference>
<dbReference type="Proteomes" id="UP000580250">
    <property type="component" value="Unassembled WGS sequence"/>
</dbReference>
<accession>A0A6V7WID5</accession>